<name>A0A4Z1EBG7_9HELO</name>
<organism evidence="1 2">
    <name type="scientific">Botrytis tulipae</name>
    <dbReference type="NCBI Taxonomy" id="87230"/>
    <lineage>
        <taxon>Eukaryota</taxon>
        <taxon>Fungi</taxon>
        <taxon>Dikarya</taxon>
        <taxon>Ascomycota</taxon>
        <taxon>Pezizomycotina</taxon>
        <taxon>Leotiomycetes</taxon>
        <taxon>Helotiales</taxon>
        <taxon>Sclerotiniaceae</taxon>
        <taxon>Botrytis</taxon>
    </lineage>
</organism>
<evidence type="ECO:0000313" key="2">
    <source>
        <dbReference type="Proteomes" id="UP000297777"/>
    </source>
</evidence>
<dbReference type="AlphaFoldDB" id="A0A4Z1EBG7"/>
<gene>
    <name evidence="1" type="ORF">BTUL_0236g00030</name>
</gene>
<accession>A0A4Z1EBG7</accession>
<sequence>MSDSAYLVGAFLPRNNTASGGTALKEDDVVSRVEETTTLLGMKPAAEIRPGPYVKWENE</sequence>
<evidence type="ECO:0000313" key="1">
    <source>
        <dbReference type="EMBL" id="TGO07923.1"/>
    </source>
</evidence>
<protein>
    <submittedName>
        <fullName evidence="1">Uncharacterized protein</fullName>
    </submittedName>
</protein>
<dbReference type="EMBL" id="PQXH01000236">
    <property type="protein sequence ID" value="TGO07923.1"/>
    <property type="molecule type" value="Genomic_DNA"/>
</dbReference>
<proteinExistence type="predicted"/>
<reference evidence="1 2" key="1">
    <citation type="submission" date="2017-12" db="EMBL/GenBank/DDBJ databases">
        <title>Comparative genomics of Botrytis spp.</title>
        <authorList>
            <person name="Valero-Jimenez C.A."/>
            <person name="Tapia P."/>
            <person name="Veloso J."/>
            <person name="Silva-Moreno E."/>
            <person name="Staats M."/>
            <person name="Valdes J.H."/>
            <person name="Van Kan J.A.L."/>
        </authorList>
    </citation>
    <scope>NUCLEOTIDE SEQUENCE [LARGE SCALE GENOMIC DNA]</scope>
    <source>
        <strain evidence="1 2">Bt9001</strain>
    </source>
</reference>
<keyword evidence="2" id="KW-1185">Reference proteome</keyword>
<dbReference type="Proteomes" id="UP000297777">
    <property type="component" value="Unassembled WGS sequence"/>
</dbReference>
<comment type="caution">
    <text evidence="1">The sequence shown here is derived from an EMBL/GenBank/DDBJ whole genome shotgun (WGS) entry which is preliminary data.</text>
</comment>